<dbReference type="EMBL" id="BAMD01000020">
    <property type="protein sequence ID" value="GAF03247.1"/>
    <property type="molecule type" value="Genomic_DNA"/>
</dbReference>
<dbReference type="AlphaFoldDB" id="W7Y591"/>
<evidence type="ECO:0008006" key="3">
    <source>
        <dbReference type="Google" id="ProtNLM"/>
    </source>
</evidence>
<gene>
    <name evidence="1" type="ORF">JCM21142_41914</name>
</gene>
<protein>
    <recommendedName>
        <fullName evidence="3">Glycosyltransferase subfamily 4-like N-terminal domain-containing protein</fullName>
    </recommendedName>
</protein>
<organism evidence="1 2">
    <name type="scientific">Saccharicrinis fermentans DSM 9555 = JCM 21142</name>
    <dbReference type="NCBI Taxonomy" id="869213"/>
    <lineage>
        <taxon>Bacteria</taxon>
        <taxon>Pseudomonadati</taxon>
        <taxon>Bacteroidota</taxon>
        <taxon>Bacteroidia</taxon>
        <taxon>Marinilabiliales</taxon>
        <taxon>Marinilabiliaceae</taxon>
        <taxon>Saccharicrinis</taxon>
    </lineage>
</organism>
<evidence type="ECO:0000313" key="2">
    <source>
        <dbReference type="Proteomes" id="UP000019402"/>
    </source>
</evidence>
<dbReference type="SUPFAM" id="SSF53756">
    <property type="entry name" value="UDP-Glycosyltransferase/glycogen phosphorylase"/>
    <property type="match status" value="1"/>
</dbReference>
<accession>W7Y591</accession>
<dbReference type="eggNOG" id="COG0438">
    <property type="taxonomic scope" value="Bacteria"/>
</dbReference>
<dbReference type="RefSeq" id="WP_052522190.1">
    <property type="nucleotide sequence ID" value="NZ_BAMD01000020.1"/>
</dbReference>
<proteinExistence type="predicted"/>
<sequence length="256" mass="30200">MAESKKILLVSNGFFPEISPRSYRVTELAKEFCRQGHEVTVISKYRDHDYTEFLKAYPIQLKMWPKSILKALPSSQNRIVSLVYSIISRLLLMFLEYPTIEDMFRVKTMLKKENGYDLLISFAVPHPVHWGVAWARKEKHTIAKKWVADCGDPYMGDVLDTFRKLFYFGFFEKWWGRKAEYIAIPIESAIKAYYPQFHSKIKIIPKVFCLTCKQLMPKVQVVVFLHSPMQVVLYPECVTHNPCWNILSRWIFLLNF</sequence>
<keyword evidence="2" id="KW-1185">Reference proteome</keyword>
<dbReference type="Proteomes" id="UP000019402">
    <property type="component" value="Unassembled WGS sequence"/>
</dbReference>
<dbReference type="Gene3D" id="3.40.50.2000">
    <property type="entry name" value="Glycogen Phosphorylase B"/>
    <property type="match status" value="1"/>
</dbReference>
<dbReference type="OrthoDB" id="784244at2"/>
<name>W7Y591_9BACT</name>
<comment type="caution">
    <text evidence="1">The sequence shown here is derived from an EMBL/GenBank/DDBJ whole genome shotgun (WGS) entry which is preliminary data.</text>
</comment>
<dbReference type="STRING" id="869213.GCA_000517085_00261"/>
<evidence type="ECO:0000313" key="1">
    <source>
        <dbReference type="EMBL" id="GAF03247.1"/>
    </source>
</evidence>
<reference evidence="1 2" key="1">
    <citation type="journal article" date="2014" name="Genome Announc.">
        <title>Draft Genome Sequence of Cytophaga fermentans JCM 21142T, a Facultative Anaerobe Isolated from Marine Mud.</title>
        <authorList>
            <person name="Starns D."/>
            <person name="Oshima K."/>
            <person name="Suda W."/>
            <person name="Iino T."/>
            <person name="Yuki M."/>
            <person name="Inoue J."/>
            <person name="Kitamura K."/>
            <person name="Iida T."/>
            <person name="Darby A."/>
            <person name="Hattori M."/>
            <person name="Ohkuma M."/>
        </authorList>
    </citation>
    <scope>NUCLEOTIDE SEQUENCE [LARGE SCALE GENOMIC DNA]</scope>
    <source>
        <strain evidence="1 2">JCM 21142</strain>
    </source>
</reference>